<feature type="domain" description="HTH luxR-type" evidence="4">
    <location>
        <begin position="128"/>
        <end position="193"/>
    </location>
</feature>
<dbReference type="SUPFAM" id="SSF46894">
    <property type="entry name" value="C-terminal effector domain of the bipartite response regulators"/>
    <property type="match status" value="1"/>
</dbReference>
<comment type="caution">
    <text evidence="5">The sequence shown here is derived from an EMBL/GenBank/DDBJ whole genome shotgun (WGS) entry which is preliminary data.</text>
</comment>
<protein>
    <submittedName>
        <fullName evidence="5">Response regulator transcription factor</fullName>
    </submittedName>
</protein>
<dbReference type="PROSITE" id="PS50043">
    <property type="entry name" value="HTH_LUXR_2"/>
    <property type="match status" value="1"/>
</dbReference>
<evidence type="ECO:0000256" key="1">
    <source>
        <dbReference type="ARBA" id="ARBA00023015"/>
    </source>
</evidence>
<gene>
    <name evidence="5" type="ORF">IAC94_00650</name>
</gene>
<dbReference type="SMART" id="SM00421">
    <property type="entry name" value="HTH_LUXR"/>
    <property type="match status" value="1"/>
</dbReference>
<dbReference type="InterPro" id="IPR016032">
    <property type="entry name" value="Sig_transdc_resp-reg_C-effctor"/>
</dbReference>
<sequence>MSVTKKKILLITPSRIIARGITSILEEHGGFTVETVLTDLSRENEATVRDSMADIVIVDPIIFDFASRPAGRSRISDLTDAAVIAAPTAVTDDETIKSYDETISIYDTPAAVISKLRNSLAQSAGGPRTENREELSAREKEILVCVAQGMLNKEIADRFHLSIYTVITHRKNITRKTGIKTVAGLTVYALLNNLIDPASVE</sequence>
<keyword evidence="1" id="KW-0805">Transcription regulation</keyword>
<dbReference type="Proteomes" id="UP000886744">
    <property type="component" value="Unassembled WGS sequence"/>
</dbReference>
<dbReference type="GO" id="GO:0003677">
    <property type="term" value="F:DNA binding"/>
    <property type="evidence" value="ECO:0007669"/>
    <property type="project" value="UniProtKB-KW"/>
</dbReference>
<reference evidence="5" key="1">
    <citation type="submission" date="2020-10" db="EMBL/GenBank/DDBJ databases">
        <authorList>
            <person name="Gilroy R."/>
        </authorList>
    </citation>
    <scope>NUCLEOTIDE SEQUENCE</scope>
    <source>
        <strain evidence="5">ChiHjej13B12-12457</strain>
    </source>
</reference>
<dbReference type="PRINTS" id="PR00038">
    <property type="entry name" value="HTHLUXR"/>
</dbReference>
<dbReference type="InterPro" id="IPR036388">
    <property type="entry name" value="WH-like_DNA-bd_sf"/>
</dbReference>
<name>A0A9D1J5X2_9BACT</name>
<dbReference type="PROSITE" id="PS00622">
    <property type="entry name" value="HTH_LUXR_1"/>
    <property type="match status" value="1"/>
</dbReference>
<evidence type="ECO:0000313" key="6">
    <source>
        <dbReference type="Proteomes" id="UP000886744"/>
    </source>
</evidence>
<evidence type="ECO:0000259" key="4">
    <source>
        <dbReference type="PROSITE" id="PS50043"/>
    </source>
</evidence>
<reference evidence="5" key="2">
    <citation type="journal article" date="2021" name="PeerJ">
        <title>Extensive microbial diversity within the chicken gut microbiome revealed by metagenomics and culture.</title>
        <authorList>
            <person name="Gilroy R."/>
            <person name="Ravi A."/>
            <person name="Getino M."/>
            <person name="Pursley I."/>
            <person name="Horton D.L."/>
            <person name="Alikhan N.F."/>
            <person name="Baker D."/>
            <person name="Gharbi K."/>
            <person name="Hall N."/>
            <person name="Watson M."/>
            <person name="Adriaenssens E.M."/>
            <person name="Foster-Nyarko E."/>
            <person name="Jarju S."/>
            <person name="Secka A."/>
            <person name="Antonio M."/>
            <person name="Oren A."/>
            <person name="Chaudhuri R.R."/>
            <person name="La Ragione R."/>
            <person name="Hildebrand F."/>
            <person name="Pallen M.J."/>
        </authorList>
    </citation>
    <scope>NUCLEOTIDE SEQUENCE</scope>
    <source>
        <strain evidence="5">ChiHjej13B12-12457</strain>
    </source>
</reference>
<dbReference type="GO" id="GO:0006355">
    <property type="term" value="P:regulation of DNA-templated transcription"/>
    <property type="evidence" value="ECO:0007669"/>
    <property type="project" value="InterPro"/>
</dbReference>
<keyword evidence="3" id="KW-0804">Transcription</keyword>
<dbReference type="Gene3D" id="1.10.10.10">
    <property type="entry name" value="Winged helix-like DNA-binding domain superfamily/Winged helix DNA-binding domain"/>
    <property type="match status" value="1"/>
</dbReference>
<dbReference type="AlphaFoldDB" id="A0A9D1J5X2"/>
<accession>A0A9D1J5X2</accession>
<dbReference type="Pfam" id="PF00196">
    <property type="entry name" value="GerE"/>
    <property type="match status" value="1"/>
</dbReference>
<dbReference type="PANTHER" id="PTHR44688">
    <property type="entry name" value="DNA-BINDING TRANSCRIPTIONAL ACTIVATOR DEVR_DOSR"/>
    <property type="match status" value="1"/>
</dbReference>
<dbReference type="InterPro" id="IPR000792">
    <property type="entry name" value="Tscrpt_reg_LuxR_C"/>
</dbReference>
<proteinExistence type="predicted"/>
<dbReference type="PANTHER" id="PTHR44688:SF16">
    <property type="entry name" value="DNA-BINDING TRANSCRIPTIONAL ACTIVATOR DEVR_DOSR"/>
    <property type="match status" value="1"/>
</dbReference>
<dbReference type="EMBL" id="DVHI01000013">
    <property type="protein sequence ID" value="HIR62020.1"/>
    <property type="molecule type" value="Genomic_DNA"/>
</dbReference>
<evidence type="ECO:0000256" key="3">
    <source>
        <dbReference type="ARBA" id="ARBA00023163"/>
    </source>
</evidence>
<dbReference type="CDD" id="cd06170">
    <property type="entry name" value="LuxR_C_like"/>
    <property type="match status" value="1"/>
</dbReference>
<evidence type="ECO:0000256" key="2">
    <source>
        <dbReference type="ARBA" id="ARBA00023125"/>
    </source>
</evidence>
<keyword evidence="2" id="KW-0238">DNA-binding</keyword>
<organism evidence="5 6">
    <name type="scientific">Candidatus Coprenecus avistercoris</name>
    <dbReference type="NCBI Taxonomy" id="2840730"/>
    <lineage>
        <taxon>Bacteria</taxon>
        <taxon>Pseudomonadati</taxon>
        <taxon>Bacteroidota</taxon>
        <taxon>Bacteroidia</taxon>
        <taxon>Bacteroidales</taxon>
        <taxon>Rikenellaceae</taxon>
        <taxon>Rikenellaceae incertae sedis</taxon>
        <taxon>Candidatus Coprenecus</taxon>
    </lineage>
</organism>
<evidence type="ECO:0000313" key="5">
    <source>
        <dbReference type="EMBL" id="HIR62020.1"/>
    </source>
</evidence>